<dbReference type="Proteomes" id="UP000003191">
    <property type="component" value="Unassembled WGS sequence"/>
</dbReference>
<proteinExistence type="predicted"/>
<accession>D4BL88</accession>
<feature type="transmembrane region" description="Helical" evidence="1">
    <location>
        <begin position="40"/>
        <end position="62"/>
    </location>
</feature>
<organism evidence="2 3">
    <name type="scientific">Bifidobacterium breve DSM 20213 = JCM 1192</name>
    <dbReference type="NCBI Taxonomy" id="518634"/>
    <lineage>
        <taxon>Bacteria</taxon>
        <taxon>Bacillati</taxon>
        <taxon>Actinomycetota</taxon>
        <taxon>Actinomycetes</taxon>
        <taxon>Bifidobacteriales</taxon>
        <taxon>Bifidobacteriaceae</taxon>
        <taxon>Bifidobacterium</taxon>
    </lineage>
</organism>
<reference evidence="2 3" key="1">
    <citation type="submission" date="2010-02" db="EMBL/GenBank/DDBJ databases">
        <authorList>
            <person name="Weinstock G."/>
            <person name="Sodergren E."/>
            <person name="Clifton S."/>
            <person name="Fulton L."/>
            <person name="Fulton B."/>
            <person name="Courtney L."/>
            <person name="Fronick C."/>
            <person name="Harrison M."/>
            <person name="Strong C."/>
            <person name="Farmer C."/>
            <person name="Delahaunty K."/>
            <person name="Markovic C."/>
            <person name="Hall O."/>
            <person name="Minx P."/>
            <person name="Tomlinson C."/>
            <person name="Mitreva M."/>
            <person name="Nelson J."/>
            <person name="Hou S."/>
            <person name="Wollam A."/>
            <person name="Pepin K.H."/>
            <person name="Johnson M."/>
            <person name="Bhonagiri V."/>
            <person name="Zhang X."/>
            <person name="Suruliraj S."/>
            <person name="Warren W."/>
            <person name="Chinwalla A."/>
            <person name="Mardis E.R."/>
            <person name="Wilson R.K."/>
        </authorList>
    </citation>
    <scope>NUCLEOTIDE SEQUENCE [LARGE SCALE GENOMIC DNA]</scope>
    <source>
        <strain evidence="2 3">DSM 20213</strain>
    </source>
</reference>
<evidence type="ECO:0000256" key="1">
    <source>
        <dbReference type="SAM" id="Phobius"/>
    </source>
</evidence>
<sequence length="114" mass="11895">MPGLWAVQTESAGMLELPQSRHMKVQPALAGSVAQVGMTALLVSAVLTGMLGLLVSAVLVGMPASAARLAIRVVWAAQAVLPESQVLGEPEALLAWMVLQGAGSRIGNRRHCWS</sequence>
<keyword evidence="1" id="KW-1133">Transmembrane helix</keyword>
<keyword evidence="1" id="KW-0812">Transmembrane</keyword>
<gene>
    <name evidence="2" type="ORF">BIFBRE_02820</name>
</gene>
<name>D4BL88_BIFBR</name>
<keyword evidence="3" id="KW-1185">Reference proteome</keyword>
<dbReference type="AlphaFoldDB" id="D4BL88"/>
<keyword evidence="1" id="KW-0472">Membrane</keyword>
<dbReference type="EMBL" id="ACCG02000002">
    <property type="protein sequence ID" value="EFE90076.1"/>
    <property type="molecule type" value="Genomic_DNA"/>
</dbReference>
<protein>
    <submittedName>
        <fullName evidence="2">Uncharacterized protein</fullName>
    </submittedName>
</protein>
<evidence type="ECO:0000313" key="3">
    <source>
        <dbReference type="Proteomes" id="UP000003191"/>
    </source>
</evidence>
<dbReference type="HOGENOM" id="CLU_2116243_0_0_11"/>
<comment type="caution">
    <text evidence="2">The sequence shown here is derived from an EMBL/GenBank/DDBJ whole genome shotgun (WGS) entry which is preliminary data.</text>
</comment>
<evidence type="ECO:0000313" key="2">
    <source>
        <dbReference type="EMBL" id="EFE90076.1"/>
    </source>
</evidence>